<accession>A0ABS4F5Z8</accession>
<comment type="caution">
    <text evidence="2">The sequence shown here is derived from an EMBL/GenBank/DDBJ whole genome shotgun (WGS) entry which is preliminary data.</text>
</comment>
<keyword evidence="3" id="KW-1185">Reference proteome</keyword>
<evidence type="ECO:0000256" key="1">
    <source>
        <dbReference type="SAM" id="Phobius"/>
    </source>
</evidence>
<name>A0ABS4F5Z8_9BACL</name>
<organism evidence="2 3">
    <name type="scientific">Paenibacillus lactis</name>
    <dbReference type="NCBI Taxonomy" id="228574"/>
    <lineage>
        <taxon>Bacteria</taxon>
        <taxon>Bacillati</taxon>
        <taxon>Bacillota</taxon>
        <taxon>Bacilli</taxon>
        <taxon>Bacillales</taxon>
        <taxon>Paenibacillaceae</taxon>
        <taxon>Paenibacillus</taxon>
    </lineage>
</organism>
<keyword evidence="1" id="KW-1133">Transmembrane helix</keyword>
<protein>
    <recommendedName>
        <fullName evidence="4">VCBS repeat-containing protein</fullName>
    </recommendedName>
</protein>
<reference evidence="2 3" key="1">
    <citation type="submission" date="2021-03" db="EMBL/GenBank/DDBJ databases">
        <title>Genomic Encyclopedia of Type Strains, Phase IV (KMG-IV): sequencing the most valuable type-strain genomes for metagenomic binning, comparative biology and taxonomic classification.</title>
        <authorList>
            <person name="Goeker M."/>
        </authorList>
    </citation>
    <scope>NUCLEOTIDE SEQUENCE [LARGE SCALE GENOMIC DNA]</scope>
    <source>
        <strain evidence="2 3">DSM 15596</strain>
    </source>
</reference>
<feature type="transmembrane region" description="Helical" evidence="1">
    <location>
        <begin position="48"/>
        <end position="66"/>
    </location>
</feature>
<keyword evidence="1" id="KW-0812">Transmembrane</keyword>
<evidence type="ECO:0000313" key="2">
    <source>
        <dbReference type="EMBL" id="MBP1891683.1"/>
    </source>
</evidence>
<proteinExistence type="predicted"/>
<evidence type="ECO:0000313" key="3">
    <source>
        <dbReference type="Proteomes" id="UP000706926"/>
    </source>
</evidence>
<dbReference type="Proteomes" id="UP000706926">
    <property type="component" value="Unassembled WGS sequence"/>
</dbReference>
<dbReference type="EMBL" id="JAGGKI010000002">
    <property type="protein sequence ID" value="MBP1891683.1"/>
    <property type="molecule type" value="Genomic_DNA"/>
</dbReference>
<dbReference type="RefSeq" id="WP_210094198.1">
    <property type="nucleotide sequence ID" value="NZ_DMBX01000010.1"/>
</dbReference>
<feature type="transmembrane region" description="Helical" evidence="1">
    <location>
        <begin position="7"/>
        <end position="28"/>
    </location>
</feature>
<dbReference type="GeneID" id="95402800"/>
<evidence type="ECO:0008006" key="4">
    <source>
        <dbReference type="Google" id="ProtNLM"/>
    </source>
</evidence>
<keyword evidence="1" id="KW-0472">Membrane</keyword>
<sequence>MKDKKTLAAPLSAIISPAIFMNLSDAIWYNIPTTAVKEKGPLPIFKKLTLSIFALSLIFLSANLSYAEPHNPMKILNQKYPNERVKIIKSADLNNDNKKEYFILTEAGNFYLLNSKGILVLINTGILSDDDADDPSIQIFSATKKEMHVAVSFNYFPSNTRMYVYRLQNGTLIEKLNIMGDLQVFIDSKSRVVEYWKKYFPEGGWEAAKAVYTWDPNKLKYKGSGQLP</sequence>
<gene>
    <name evidence="2" type="ORF">J2Z18_000755</name>
</gene>